<dbReference type="InterPro" id="IPR011032">
    <property type="entry name" value="GroES-like_sf"/>
</dbReference>
<evidence type="ECO:0000259" key="9">
    <source>
        <dbReference type="Pfam" id="PF00107"/>
    </source>
</evidence>
<dbReference type="FunFam" id="3.40.50.720:FF:000003">
    <property type="entry name" value="S-(hydroxymethyl)glutathione dehydrogenase"/>
    <property type="match status" value="1"/>
</dbReference>
<dbReference type="PANTHER" id="PTHR43880">
    <property type="entry name" value="ALCOHOL DEHYDROGENASE"/>
    <property type="match status" value="1"/>
</dbReference>
<evidence type="ECO:0000256" key="3">
    <source>
        <dbReference type="ARBA" id="ARBA00022723"/>
    </source>
</evidence>
<accession>A0A2U1MRD2</accession>
<dbReference type="InterPro" id="IPR013149">
    <property type="entry name" value="ADH-like_C"/>
</dbReference>
<keyword evidence="4 8" id="KW-0862">Zinc</keyword>
<evidence type="ECO:0000256" key="2">
    <source>
        <dbReference type="ARBA" id="ARBA00011738"/>
    </source>
</evidence>
<dbReference type="FunFam" id="3.90.180.10:FF:000067">
    <property type="entry name" value="alcohol dehydrogenase 1-like isoform X1"/>
    <property type="match status" value="1"/>
</dbReference>
<gene>
    <name evidence="11" type="ORF">CTI12_AA173910</name>
</gene>
<dbReference type="GO" id="GO:0008270">
    <property type="term" value="F:zinc ion binding"/>
    <property type="evidence" value="ECO:0007669"/>
    <property type="project" value="InterPro"/>
</dbReference>
<dbReference type="GO" id="GO:0051903">
    <property type="term" value="F:S-(hydroxymethyl)glutathione dehydrogenase [NAD(P)+] activity"/>
    <property type="evidence" value="ECO:0007669"/>
    <property type="project" value="TreeGrafter"/>
</dbReference>
<organism evidence="11 12">
    <name type="scientific">Artemisia annua</name>
    <name type="common">Sweet wormwood</name>
    <dbReference type="NCBI Taxonomy" id="35608"/>
    <lineage>
        <taxon>Eukaryota</taxon>
        <taxon>Viridiplantae</taxon>
        <taxon>Streptophyta</taxon>
        <taxon>Embryophyta</taxon>
        <taxon>Tracheophyta</taxon>
        <taxon>Spermatophyta</taxon>
        <taxon>Magnoliopsida</taxon>
        <taxon>eudicotyledons</taxon>
        <taxon>Gunneridae</taxon>
        <taxon>Pentapetalae</taxon>
        <taxon>asterids</taxon>
        <taxon>campanulids</taxon>
        <taxon>Asterales</taxon>
        <taxon>Asteraceae</taxon>
        <taxon>Asteroideae</taxon>
        <taxon>Anthemideae</taxon>
        <taxon>Artemisiinae</taxon>
        <taxon>Artemisia</taxon>
    </lineage>
</organism>
<dbReference type="OrthoDB" id="417550at2759"/>
<feature type="domain" description="Alcohol dehydrogenase-like C-terminal" evidence="9">
    <location>
        <begin position="496"/>
        <end position="623"/>
    </location>
</feature>
<dbReference type="GO" id="GO:0005829">
    <property type="term" value="C:cytosol"/>
    <property type="evidence" value="ECO:0007669"/>
    <property type="project" value="TreeGrafter"/>
</dbReference>
<dbReference type="PROSITE" id="PS00059">
    <property type="entry name" value="ADH_ZINC"/>
    <property type="match status" value="1"/>
</dbReference>
<reference evidence="11 12" key="1">
    <citation type="journal article" date="2018" name="Mol. Plant">
        <title>The genome of Artemisia annua provides insight into the evolution of Asteraceae family and artemisinin biosynthesis.</title>
        <authorList>
            <person name="Shen Q."/>
            <person name="Zhang L."/>
            <person name="Liao Z."/>
            <person name="Wang S."/>
            <person name="Yan T."/>
            <person name="Shi P."/>
            <person name="Liu M."/>
            <person name="Fu X."/>
            <person name="Pan Q."/>
            <person name="Wang Y."/>
            <person name="Lv Z."/>
            <person name="Lu X."/>
            <person name="Zhang F."/>
            <person name="Jiang W."/>
            <person name="Ma Y."/>
            <person name="Chen M."/>
            <person name="Hao X."/>
            <person name="Li L."/>
            <person name="Tang Y."/>
            <person name="Lv G."/>
            <person name="Zhou Y."/>
            <person name="Sun X."/>
            <person name="Brodelius P.E."/>
            <person name="Rose J.K.C."/>
            <person name="Tang K."/>
        </authorList>
    </citation>
    <scope>NUCLEOTIDE SEQUENCE [LARGE SCALE GENOMIC DNA]</scope>
    <source>
        <strain evidence="12">cv. Huhao1</strain>
        <tissue evidence="11">Leaf</tissue>
    </source>
</reference>
<dbReference type="AlphaFoldDB" id="A0A2U1MRD2"/>
<sequence>MRLKYKLSYGTKRPHKNSCIIAVKEKPSSRTHYSLLSHHKVNQNFTLLCDVDPMLDDIKVKAKCISILSNDKLLRGCFGCPALRHNATENAYPVTGQNGQFLGSVLISLISARDIDSKLEDNMVRVVFGEGISNHGNYCSSISQCSNASWYLSSEPTVKETNKTQEHSKSVLIVKAVLQPLFPRIPGHEGVGFLSCGCTSGFGAPLKEASVHSGSSVAVFGLGAVGLGGLGIAVVLRVGLQTDRTVSDVGLMLGRTLKGSLFGGIRAHSDMIFLLYYKYSATSCTPIFNAMTHTIPDVITCKAAVVRELGGAITVEEVKVDPPKASEVRIKMLCASICHTDILCCNGYPLPLFPRIPGHEGVGMVESVGKDVSPQVKPGDLVIPLLVGECGQCSNCKSGRTNFCNVYPMGLNGLMFDGTSRMSIAGTGETIYHHFTCSTWSEYMVINVNYVLKVDPKLPYPHASFLSCGFSTGLGAPWKEAPVPNGSSVAVFGLGAVGLGVIKGAQMQGAAKIIGVDVNQKKAAKGKAFGMTDFINPQNHPNKLVSDLIKDMTDGQGVDYSFECTGVAPLLNEALEASKIGLGTTILIGVALETSRTLSDPAIMCGRTLKGSLFGGIKTRSDLPVILQKCINKEIEMDELLTHEIRLENIHEAFEIMKKPDCVKILINF</sequence>
<evidence type="ECO:0000256" key="7">
    <source>
        <dbReference type="ARBA" id="ARBA00060764"/>
    </source>
</evidence>
<feature type="domain" description="Alcohol dehydrogenase-like N-terminal" evidence="10">
    <location>
        <begin position="325"/>
        <end position="454"/>
    </location>
</feature>
<evidence type="ECO:0000256" key="8">
    <source>
        <dbReference type="RuleBase" id="RU361277"/>
    </source>
</evidence>
<dbReference type="Pfam" id="PF00107">
    <property type="entry name" value="ADH_zinc_N"/>
    <property type="match status" value="1"/>
</dbReference>
<dbReference type="SUPFAM" id="SSF51735">
    <property type="entry name" value="NAD(P)-binding Rossmann-fold domains"/>
    <property type="match status" value="1"/>
</dbReference>
<comment type="cofactor">
    <cofactor evidence="1 8">
        <name>Zn(2+)</name>
        <dbReference type="ChEBI" id="CHEBI:29105"/>
    </cofactor>
</comment>
<evidence type="ECO:0000256" key="5">
    <source>
        <dbReference type="ARBA" id="ARBA00023002"/>
    </source>
</evidence>
<dbReference type="Pfam" id="PF08240">
    <property type="entry name" value="ADH_N"/>
    <property type="match status" value="1"/>
</dbReference>
<dbReference type="InterPro" id="IPR013154">
    <property type="entry name" value="ADH-like_N"/>
</dbReference>
<proteinExistence type="inferred from homology"/>
<evidence type="ECO:0000259" key="10">
    <source>
        <dbReference type="Pfam" id="PF08240"/>
    </source>
</evidence>
<comment type="similarity">
    <text evidence="7">Belongs to the zinc-containing alcohol dehydrogenase family. Class-IV subfamily.</text>
</comment>
<dbReference type="SUPFAM" id="SSF50129">
    <property type="entry name" value="GroES-like"/>
    <property type="match status" value="2"/>
</dbReference>
<keyword evidence="3 8" id="KW-0479">Metal-binding</keyword>
<evidence type="ECO:0000313" key="12">
    <source>
        <dbReference type="Proteomes" id="UP000245207"/>
    </source>
</evidence>
<comment type="caution">
    <text evidence="11">The sequence shown here is derived from an EMBL/GenBank/DDBJ whole genome shotgun (WGS) entry which is preliminary data.</text>
</comment>
<dbReference type="GO" id="GO:0046294">
    <property type="term" value="P:formaldehyde catabolic process"/>
    <property type="evidence" value="ECO:0007669"/>
    <property type="project" value="TreeGrafter"/>
</dbReference>
<dbReference type="PANTHER" id="PTHR43880:SF38">
    <property type="entry name" value="ALCOHOL DEHYDROGENASE-RELATED"/>
    <property type="match status" value="1"/>
</dbReference>
<dbReference type="InterPro" id="IPR002328">
    <property type="entry name" value="ADH_Zn_CS"/>
</dbReference>
<dbReference type="Gene3D" id="3.90.180.10">
    <property type="entry name" value="Medium-chain alcohol dehydrogenases, catalytic domain"/>
    <property type="match status" value="1"/>
</dbReference>
<evidence type="ECO:0000256" key="6">
    <source>
        <dbReference type="ARBA" id="ARBA00023027"/>
    </source>
</evidence>
<name>A0A2U1MRD2_ARTAN</name>
<evidence type="ECO:0000313" key="11">
    <source>
        <dbReference type="EMBL" id="PWA63787.1"/>
    </source>
</evidence>
<comment type="subunit">
    <text evidence="2">Homodimer.</text>
</comment>
<keyword evidence="6" id="KW-0520">NAD</keyword>
<dbReference type="CDD" id="cd08277">
    <property type="entry name" value="liver_alcohol_DH_like"/>
    <property type="match status" value="1"/>
</dbReference>
<dbReference type="Proteomes" id="UP000245207">
    <property type="component" value="Unassembled WGS sequence"/>
</dbReference>
<protein>
    <submittedName>
        <fullName evidence="11">Alcohol dehydrogenase superfamily, zinc-type</fullName>
    </submittedName>
</protein>
<dbReference type="Gene3D" id="3.40.50.720">
    <property type="entry name" value="NAD(P)-binding Rossmann-like Domain"/>
    <property type="match status" value="1"/>
</dbReference>
<keyword evidence="5" id="KW-0560">Oxidoreductase</keyword>
<keyword evidence="12" id="KW-1185">Reference proteome</keyword>
<evidence type="ECO:0000256" key="1">
    <source>
        <dbReference type="ARBA" id="ARBA00001947"/>
    </source>
</evidence>
<dbReference type="InterPro" id="IPR036291">
    <property type="entry name" value="NAD(P)-bd_dom_sf"/>
</dbReference>
<dbReference type="EMBL" id="PKPP01004563">
    <property type="protein sequence ID" value="PWA63787.1"/>
    <property type="molecule type" value="Genomic_DNA"/>
</dbReference>
<evidence type="ECO:0000256" key="4">
    <source>
        <dbReference type="ARBA" id="ARBA00022833"/>
    </source>
</evidence>